<gene>
    <name evidence="5" type="ORF">GII31_04345</name>
</gene>
<name>A0ABX6IFW4_9ACTN</name>
<keyword evidence="4" id="KW-0812">Transmembrane</keyword>
<evidence type="ECO:0000256" key="2">
    <source>
        <dbReference type="ARBA" id="ARBA00023136"/>
    </source>
</evidence>
<dbReference type="RefSeq" id="WP_213247131.1">
    <property type="nucleotide sequence ID" value="NZ_CP045806.1"/>
</dbReference>
<feature type="region of interest" description="Disordered" evidence="3">
    <location>
        <begin position="1"/>
        <end position="48"/>
    </location>
</feature>
<dbReference type="PANTHER" id="PTHR37042">
    <property type="entry name" value="OUTER MEMBRANE PROTEIN RV1973"/>
    <property type="match status" value="1"/>
</dbReference>
<evidence type="ECO:0000256" key="1">
    <source>
        <dbReference type="ARBA" id="ARBA00004370"/>
    </source>
</evidence>
<feature type="transmembrane region" description="Helical" evidence="4">
    <location>
        <begin position="66"/>
        <end position="87"/>
    </location>
</feature>
<evidence type="ECO:0000313" key="6">
    <source>
        <dbReference type="Proteomes" id="UP001059836"/>
    </source>
</evidence>
<evidence type="ECO:0000256" key="4">
    <source>
        <dbReference type="SAM" id="Phobius"/>
    </source>
</evidence>
<evidence type="ECO:0000256" key="3">
    <source>
        <dbReference type="SAM" id="MobiDB-lite"/>
    </source>
</evidence>
<keyword evidence="4" id="KW-1133">Transmembrane helix</keyword>
<evidence type="ECO:0000313" key="5">
    <source>
        <dbReference type="EMBL" id="QHN34244.1"/>
    </source>
</evidence>
<keyword evidence="6" id="KW-1185">Reference proteome</keyword>
<keyword evidence="2 4" id="KW-0472">Membrane</keyword>
<protein>
    <recommendedName>
        <fullName evidence="7">Twin-arginine translocation pathway signal</fullName>
    </recommendedName>
</protein>
<proteinExistence type="predicted"/>
<reference evidence="5" key="1">
    <citation type="journal article" date="2021" name="Nat. Microbiol.">
        <title>Cocultivation of an ultrasmall environmental parasitic bacterium with lytic ability against bacteria associated with wastewater foams.</title>
        <authorList>
            <person name="Batinovic S."/>
            <person name="Rose J.J.A."/>
            <person name="Ratcliffe J."/>
            <person name="Seviour R.J."/>
            <person name="Petrovski S."/>
        </authorList>
    </citation>
    <scope>NUCLEOTIDE SEQUENCE</scope>
    <source>
        <strain evidence="5">CON9</strain>
    </source>
</reference>
<sequence length="222" mass="23364">MTITDVTGSDTAHDAAEPADQPATGGTPGQAGRDKESGGETSAAAANPEQKVAGAAGLWVRLRKNLTLLVAAVVMVAAVATVAAMYFTVYSDDQATGAATEREVLTEAKAGTTALLSYAPQTLDSDLAKGRAHLTGQFLQYYREFTDRVVKPKVQESQITTRALVSRAAVDRLSADSATVLVFLNQSTTSKEKPEAELTSSSVRIGMQREGGKWLISAFDPV</sequence>
<dbReference type="Proteomes" id="UP001059836">
    <property type="component" value="Chromosome"/>
</dbReference>
<organism evidence="5 6">
    <name type="scientific">Gordonia pseudamarae</name>
    <dbReference type="NCBI Taxonomy" id="2831662"/>
    <lineage>
        <taxon>Bacteria</taxon>
        <taxon>Bacillati</taxon>
        <taxon>Actinomycetota</taxon>
        <taxon>Actinomycetes</taxon>
        <taxon>Mycobacteriales</taxon>
        <taxon>Gordoniaceae</taxon>
        <taxon>Gordonia</taxon>
    </lineage>
</organism>
<evidence type="ECO:0008006" key="7">
    <source>
        <dbReference type="Google" id="ProtNLM"/>
    </source>
</evidence>
<dbReference type="EMBL" id="CP045809">
    <property type="protein sequence ID" value="QHN34244.1"/>
    <property type="molecule type" value="Genomic_DNA"/>
</dbReference>
<accession>A0ABX6IFW4</accession>
<comment type="subcellular location">
    <subcellularLocation>
        <location evidence="1">Membrane</location>
    </subcellularLocation>
</comment>
<dbReference type="PANTHER" id="PTHR37042:SF4">
    <property type="entry name" value="OUTER MEMBRANE PROTEIN RV1973"/>
    <property type="match status" value="1"/>
</dbReference>
<feature type="compositionally biased region" description="Polar residues" evidence="3">
    <location>
        <begin position="1"/>
        <end position="10"/>
    </location>
</feature>